<reference evidence="10 11" key="1">
    <citation type="submission" date="2023-05" db="EMBL/GenBank/DDBJ databases">
        <title>Draft genome sequence of Streptomyces sp. B-S-A6 isolated from a cave soil in Thailand.</title>
        <authorList>
            <person name="Chamroensaksri N."/>
            <person name="Muangham S."/>
        </authorList>
    </citation>
    <scope>NUCLEOTIDE SEQUENCE [LARGE SCALE GENOMIC DNA]</scope>
    <source>
        <strain evidence="10 11">B-S-A6</strain>
    </source>
</reference>
<name>A0ABT6SAJ3_9ACTN</name>
<evidence type="ECO:0000256" key="4">
    <source>
        <dbReference type="ARBA" id="ARBA00022475"/>
    </source>
</evidence>
<feature type="region of interest" description="Disordered" evidence="8">
    <location>
        <begin position="262"/>
        <end position="320"/>
    </location>
</feature>
<organism evidence="10 11">
    <name type="scientific">Streptomyces cavernicola</name>
    <dbReference type="NCBI Taxonomy" id="3043613"/>
    <lineage>
        <taxon>Bacteria</taxon>
        <taxon>Bacillati</taxon>
        <taxon>Actinomycetota</taxon>
        <taxon>Actinomycetes</taxon>
        <taxon>Kitasatosporales</taxon>
        <taxon>Streptomycetaceae</taxon>
        <taxon>Streptomyces</taxon>
    </lineage>
</organism>
<keyword evidence="11" id="KW-1185">Reference proteome</keyword>
<evidence type="ECO:0000256" key="8">
    <source>
        <dbReference type="SAM" id="MobiDB-lite"/>
    </source>
</evidence>
<evidence type="ECO:0000313" key="10">
    <source>
        <dbReference type="EMBL" id="MDI3405211.1"/>
    </source>
</evidence>
<comment type="similarity">
    <text evidence="2">Belongs to the AzlC family.</text>
</comment>
<comment type="subcellular location">
    <subcellularLocation>
        <location evidence="1">Cell membrane</location>
        <topology evidence="1">Multi-pass membrane protein</topology>
    </subcellularLocation>
</comment>
<dbReference type="Proteomes" id="UP001223978">
    <property type="component" value="Unassembled WGS sequence"/>
</dbReference>
<feature type="transmembrane region" description="Helical" evidence="9">
    <location>
        <begin position="78"/>
        <end position="108"/>
    </location>
</feature>
<evidence type="ECO:0000256" key="1">
    <source>
        <dbReference type="ARBA" id="ARBA00004651"/>
    </source>
</evidence>
<evidence type="ECO:0000256" key="2">
    <source>
        <dbReference type="ARBA" id="ARBA00010735"/>
    </source>
</evidence>
<feature type="compositionally biased region" description="Basic and acidic residues" evidence="8">
    <location>
        <begin position="262"/>
        <end position="272"/>
    </location>
</feature>
<evidence type="ECO:0000256" key="7">
    <source>
        <dbReference type="ARBA" id="ARBA00023136"/>
    </source>
</evidence>
<dbReference type="Pfam" id="PF03591">
    <property type="entry name" value="AzlC"/>
    <property type="match status" value="1"/>
</dbReference>
<evidence type="ECO:0000256" key="9">
    <source>
        <dbReference type="SAM" id="Phobius"/>
    </source>
</evidence>
<dbReference type="PANTHER" id="PTHR34979">
    <property type="entry name" value="INNER MEMBRANE PROTEIN YGAZ"/>
    <property type="match status" value="1"/>
</dbReference>
<keyword evidence="5 9" id="KW-0812">Transmembrane</keyword>
<dbReference type="RefSeq" id="WP_282543155.1">
    <property type="nucleotide sequence ID" value="NZ_JASCIQ010000014.1"/>
</dbReference>
<accession>A0ABT6SAJ3</accession>
<sequence>MPIRTPVVGAPDRPVDPLPVATIPAPVAPPRAVTPPALSALKDSATVGLALVPLGLAFGVLVTQADLAWWWATAFSAFIYAGSFEFLLIGLVVAVAPLGTVALSAFLVNIRHVFYALSFPLHRVQGRTAKAYSTFALTDEAFALATGARARAWPGRRIVFLQLYMHLYWVGGATLGGLLGSLVPEGVTGLDFALTALFTVLALDAIRDRLHDLPTPALALLSAVIARVLTPSQMMLAACSLFAVALVVRHFASRHFAKRQPDDRLSADRRPADLIPADEMPAALVPADERPADLIPADDSPADRRSVERRPVDRARNPHA</sequence>
<feature type="transmembrane region" description="Helical" evidence="9">
    <location>
        <begin position="235"/>
        <end position="252"/>
    </location>
</feature>
<feature type="transmembrane region" description="Helical" evidence="9">
    <location>
        <begin position="158"/>
        <end position="180"/>
    </location>
</feature>
<dbReference type="InterPro" id="IPR011606">
    <property type="entry name" value="Brnchd-chn_aa_trnsp_permease"/>
</dbReference>
<feature type="compositionally biased region" description="Basic and acidic residues" evidence="8">
    <location>
        <begin position="301"/>
        <end position="320"/>
    </location>
</feature>
<feature type="transmembrane region" description="Helical" evidence="9">
    <location>
        <begin position="47"/>
        <end position="72"/>
    </location>
</feature>
<keyword evidence="4" id="KW-1003">Cell membrane</keyword>
<dbReference type="PANTHER" id="PTHR34979:SF1">
    <property type="entry name" value="INNER MEMBRANE PROTEIN YGAZ"/>
    <property type="match status" value="1"/>
</dbReference>
<evidence type="ECO:0000256" key="3">
    <source>
        <dbReference type="ARBA" id="ARBA00022448"/>
    </source>
</evidence>
<evidence type="ECO:0000256" key="6">
    <source>
        <dbReference type="ARBA" id="ARBA00022989"/>
    </source>
</evidence>
<evidence type="ECO:0000313" key="11">
    <source>
        <dbReference type="Proteomes" id="UP001223978"/>
    </source>
</evidence>
<keyword evidence="7 9" id="KW-0472">Membrane</keyword>
<protein>
    <submittedName>
        <fullName evidence="10">AzlC family ABC transporter permease</fullName>
    </submittedName>
</protein>
<keyword evidence="3" id="KW-0813">Transport</keyword>
<dbReference type="EMBL" id="JASCIQ010000014">
    <property type="protein sequence ID" value="MDI3405211.1"/>
    <property type="molecule type" value="Genomic_DNA"/>
</dbReference>
<gene>
    <name evidence="10" type="ORF">QIS96_15460</name>
</gene>
<evidence type="ECO:0000256" key="5">
    <source>
        <dbReference type="ARBA" id="ARBA00022692"/>
    </source>
</evidence>
<keyword evidence="6 9" id="KW-1133">Transmembrane helix</keyword>
<proteinExistence type="inferred from homology"/>
<comment type="caution">
    <text evidence="10">The sequence shown here is derived from an EMBL/GenBank/DDBJ whole genome shotgun (WGS) entry which is preliminary data.</text>
</comment>